<keyword evidence="1" id="KW-1185">Reference proteome</keyword>
<sequence length="104" mass="12257">MKRTFYLYKKFSALHQIHETFKNLEGRHKMKAPPEENKAIRGTSKTQELCEILQKRLKRGEDNNVSHLEHEGIIYDDSQIISELLREWLSNDTKVHPSPILDIT</sequence>
<dbReference type="Proteomes" id="UP000050795">
    <property type="component" value="Unassembled WGS sequence"/>
</dbReference>
<proteinExistence type="predicted"/>
<reference evidence="1" key="1">
    <citation type="submission" date="2022-06" db="EMBL/GenBank/DDBJ databases">
        <authorList>
            <person name="Berger JAMES D."/>
            <person name="Berger JAMES D."/>
        </authorList>
    </citation>
    <scope>NUCLEOTIDE SEQUENCE [LARGE SCALE GENOMIC DNA]</scope>
</reference>
<dbReference type="WBParaSite" id="TREG1_145310.1">
    <property type="protein sequence ID" value="TREG1_145310.1"/>
    <property type="gene ID" value="TREG1_145310"/>
</dbReference>
<dbReference type="AlphaFoldDB" id="A0AA85JDE7"/>
<accession>A0AA85JDE7</accession>
<reference evidence="2" key="2">
    <citation type="submission" date="2023-11" db="UniProtKB">
        <authorList>
            <consortium name="WormBaseParasite"/>
        </authorList>
    </citation>
    <scope>IDENTIFICATION</scope>
</reference>
<evidence type="ECO:0000313" key="1">
    <source>
        <dbReference type="Proteomes" id="UP000050795"/>
    </source>
</evidence>
<name>A0AA85JDE7_TRIRE</name>
<protein>
    <submittedName>
        <fullName evidence="2">Uncharacterized protein</fullName>
    </submittedName>
</protein>
<evidence type="ECO:0000313" key="2">
    <source>
        <dbReference type="WBParaSite" id="TREG1_145310.1"/>
    </source>
</evidence>
<organism evidence="1 2">
    <name type="scientific">Trichobilharzia regenti</name>
    <name type="common">Nasal bird schistosome</name>
    <dbReference type="NCBI Taxonomy" id="157069"/>
    <lineage>
        <taxon>Eukaryota</taxon>
        <taxon>Metazoa</taxon>
        <taxon>Spiralia</taxon>
        <taxon>Lophotrochozoa</taxon>
        <taxon>Platyhelminthes</taxon>
        <taxon>Trematoda</taxon>
        <taxon>Digenea</taxon>
        <taxon>Strigeidida</taxon>
        <taxon>Schistosomatoidea</taxon>
        <taxon>Schistosomatidae</taxon>
        <taxon>Trichobilharzia</taxon>
    </lineage>
</organism>